<evidence type="ECO:0000313" key="2">
    <source>
        <dbReference type="Proteomes" id="UP000189670"/>
    </source>
</evidence>
<dbReference type="AlphaFoldDB" id="A0A1V1PHS7"/>
<reference evidence="2" key="1">
    <citation type="submission" date="2012-11" db="EMBL/GenBank/DDBJ databases">
        <authorList>
            <person name="Lucero-Rivera Y.E."/>
            <person name="Tovar-Ramirez D."/>
        </authorList>
    </citation>
    <scope>NUCLEOTIDE SEQUENCE [LARGE SCALE GENOMIC DNA]</scope>
    <source>
        <strain evidence="2">Araruama</strain>
    </source>
</reference>
<sequence length="127" mass="14593">MKHKSILILIIIGVLSFLFLDLQQVVTYIYEYVTQDKNIIASKEGSPIVQGKPCIIPGGTAYYYPSPHQSGYIVVIIEKVNESPPQSLIEIDTIRTIRPFKYHNVRYYPGERLWLPSESLLCHKINE</sequence>
<comment type="caution">
    <text evidence="1">The sequence shown here is derived from an EMBL/GenBank/DDBJ whole genome shotgun (WGS) entry which is preliminary data.</text>
</comment>
<accession>A0A1V1PHS7</accession>
<organism evidence="1 2">
    <name type="scientific">Candidatus Magnetoglobus multicellularis str. Araruama</name>
    <dbReference type="NCBI Taxonomy" id="890399"/>
    <lineage>
        <taxon>Bacteria</taxon>
        <taxon>Pseudomonadati</taxon>
        <taxon>Thermodesulfobacteriota</taxon>
        <taxon>Desulfobacteria</taxon>
        <taxon>Desulfobacterales</taxon>
        <taxon>Desulfobacteraceae</taxon>
        <taxon>Candidatus Magnetoglobus</taxon>
    </lineage>
</organism>
<name>A0A1V1PHS7_9BACT</name>
<gene>
    <name evidence="1" type="ORF">OMM_06369</name>
</gene>
<proteinExistence type="predicted"/>
<protein>
    <submittedName>
        <fullName evidence="1">Uncharacterized protein</fullName>
    </submittedName>
</protein>
<dbReference type="Proteomes" id="UP000189670">
    <property type="component" value="Unassembled WGS sequence"/>
</dbReference>
<evidence type="ECO:0000313" key="1">
    <source>
        <dbReference type="EMBL" id="ETR74366.1"/>
    </source>
</evidence>
<dbReference type="EMBL" id="ATBP01000009">
    <property type="protein sequence ID" value="ETR74366.1"/>
    <property type="molecule type" value="Genomic_DNA"/>
</dbReference>